<dbReference type="InterPro" id="IPR013221">
    <property type="entry name" value="Mur_ligase_cen"/>
</dbReference>
<proteinExistence type="predicted"/>
<organism evidence="6 7">
    <name type="scientific">Candidatus Falkowbacteria bacterium RIFOXYC2_FULL_36_12</name>
    <dbReference type="NCBI Taxonomy" id="1798002"/>
    <lineage>
        <taxon>Bacteria</taxon>
        <taxon>Candidatus Falkowiibacteriota</taxon>
    </lineage>
</organism>
<dbReference type="InterPro" id="IPR036615">
    <property type="entry name" value="Mur_ligase_C_dom_sf"/>
</dbReference>
<dbReference type="PANTHER" id="PTHR43024">
    <property type="entry name" value="UDP-N-ACETYLMURAMOYL-TRIPEPTIDE--D-ALANYL-D-ALANINE LIGASE"/>
    <property type="match status" value="1"/>
</dbReference>
<evidence type="ECO:0000256" key="3">
    <source>
        <dbReference type="ARBA" id="ARBA00022840"/>
    </source>
</evidence>
<evidence type="ECO:0000259" key="4">
    <source>
        <dbReference type="Pfam" id="PF02875"/>
    </source>
</evidence>
<evidence type="ECO:0000313" key="6">
    <source>
        <dbReference type="EMBL" id="OGF31684.1"/>
    </source>
</evidence>
<dbReference type="InterPro" id="IPR036565">
    <property type="entry name" value="Mur-like_cat_sf"/>
</dbReference>
<dbReference type="GO" id="GO:0005524">
    <property type="term" value="F:ATP binding"/>
    <property type="evidence" value="ECO:0007669"/>
    <property type="project" value="UniProtKB-KW"/>
</dbReference>
<name>A0A1F5SY96_9BACT</name>
<dbReference type="PANTHER" id="PTHR43024:SF1">
    <property type="entry name" value="UDP-N-ACETYLMURAMOYL-TRIPEPTIDE--D-ALANYL-D-ALANINE LIGASE"/>
    <property type="match status" value="1"/>
</dbReference>
<evidence type="ECO:0000256" key="2">
    <source>
        <dbReference type="ARBA" id="ARBA00022741"/>
    </source>
</evidence>
<dbReference type="InterPro" id="IPR051046">
    <property type="entry name" value="MurCDEF_CellWall_CoF430Synth"/>
</dbReference>
<evidence type="ECO:0008006" key="8">
    <source>
        <dbReference type="Google" id="ProtNLM"/>
    </source>
</evidence>
<dbReference type="InterPro" id="IPR004101">
    <property type="entry name" value="Mur_ligase_C"/>
</dbReference>
<dbReference type="EMBL" id="MFGJ01000007">
    <property type="protein sequence ID" value="OGF31684.1"/>
    <property type="molecule type" value="Genomic_DNA"/>
</dbReference>
<dbReference type="Gene3D" id="3.90.190.20">
    <property type="entry name" value="Mur ligase, C-terminal domain"/>
    <property type="match status" value="1"/>
</dbReference>
<dbReference type="STRING" id="1798002.A2478_04315"/>
<dbReference type="SUPFAM" id="SSF53244">
    <property type="entry name" value="MurD-like peptide ligases, peptide-binding domain"/>
    <property type="match status" value="1"/>
</dbReference>
<reference evidence="6 7" key="1">
    <citation type="journal article" date="2016" name="Nat. Commun.">
        <title>Thousands of microbial genomes shed light on interconnected biogeochemical processes in an aquifer system.</title>
        <authorList>
            <person name="Anantharaman K."/>
            <person name="Brown C.T."/>
            <person name="Hug L.A."/>
            <person name="Sharon I."/>
            <person name="Castelle C.J."/>
            <person name="Probst A.J."/>
            <person name="Thomas B.C."/>
            <person name="Singh A."/>
            <person name="Wilkins M.J."/>
            <person name="Karaoz U."/>
            <person name="Brodie E.L."/>
            <person name="Williams K.H."/>
            <person name="Hubbard S.S."/>
            <person name="Banfield J.F."/>
        </authorList>
    </citation>
    <scope>NUCLEOTIDE SEQUENCE [LARGE SCALE GENOMIC DNA]</scope>
</reference>
<dbReference type="Proteomes" id="UP000179001">
    <property type="component" value="Unassembled WGS sequence"/>
</dbReference>
<gene>
    <name evidence="6" type="ORF">A2478_04315</name>
</gene>
<comment type="caution">
    <text evidence="6">The sequence shown here is derived from an EMBL/GenBank/DDBJ whole genome shotgun (WGS) entry which is preliminary data.</text>
</comment>
<dbReference type="AlphaFoldDB" id="A0A1F5SY96"/>
<keyword evidence="1" id="KW-0436">Ligase</keyword>
<dbReference type="Pfam" id="PF02875">
    <property type="entry name" value="Mur_ligase_C"/>
    <property type="match status" value="1"/>
</dbReference>
<evidence type="ECO:0000259" key="5">
    <source>
        <dbReference type="Pfam" id="PF08245"/>
    </source>
</evidence>
<keyword evidence="3" id="KW-0067">ATP-binding</keyword>
<keyword evidence="2" id="KW-0547">Nucleotide-binding</keyword>
<evidence type="ECO:0000313" key="7">
    <source>
        <dbReference type="Proteomes" id="UP000179001"/>
    </source>
</evidence>
<protein>
    <recommendedName>
        <fullName evidence="8">UDP-N-acetylmuramoyl-tripeptide--D-alanyl-D-alanine ligase</fullName>
    </recommendedName>
</protein>
<dbReference type="GO" id="GO:0016881">
    <property type="term" value="F:acid-amino acid ligase activity"/>
    <property type="evidence" value="ECO:0007669"/>
    <property type="project" value="InterPro"/>
</dbReference>
<dbReference type="Pfam" id="PF08245">
    <property type="entry name" value="Mur_ligase_M"/>
    <property type="match status" value="1"/>
</dbReference>
<feature type="domain" description="Mur ligase C-terminal" evidence="4">
    <location>
        <begin position="266"/>
        <end position="393"/>
    </location>
</feature>
<accession>A0A1F5SY96</accession>
<dbReference type="Gene3D" id="3.40.1190.10">
    <property type="entry name" value="Mur-like, catalytic domain"/>
    <property type="match status" value="1"/>
</dbReference>
<dbReference type="SUPFAM" id="SSF53623">
    <property type="entry name" value="MurD-like peptide ligases, catalytic domain"/>
    <property type="match status" value="1"/>
</dbReference>
<feature type="domain" description="Mur ligase central" evidence="5">
    <location>
        <begin position="89"/>
        <end position="243"/>
    </location>
</feature>
<evidence type="ECO:0000256" key="1">
    <source>
        <dbReference type="ARBA" id="ARBA00022598"/>
    </source>
</evidence>
<sequence length="426" mass="46860">MKNILQKLLAFLTRKIINKYKPTVIGITGSIGKTSAKEAIFSVLKNKYRVRQSAKNYNNEIGLPLTVIGEESGGSSILGWLKVFIKAWKLLSKQDKSYPEILVLEMGADKPGDIEYLTNLVPCTISVVTKVAPAHIEFFGSIEAIAREKQKIITHLKKDNFAILNFDDDNVRAMEKNTKAQVLSFGYSADSKVRAIDLEDQGQGLEIQGIKFKISYNGSSVPVFLPGVIGAHQIYSAMAAAAVGGALGMNLIDISIGLKEYRAPKGRMNLIKGIKNSLIVDDTYNSSPEAAKAAVEAVAKINPKDVNAKIAIMGDMLELGSMTEEAHYTLGKLIAENGYNYIIAVGKYRDYIIKGARENGLEGFTQGFENSEIAKNQIRQIINDKDVVLVKGSQGSRMEKIVKALMLEPEKAEELLIRQTNSWLRN</sequence>